<proteinExistence type="predicted"/>
<protein>
    <recommendedName>
        <fullName evidence="3">RING-type domain-containing protein</fullName>
    </recommendedName>
</protein>
<dbReference type="EMBL" id="GIBP01006761">
    <property type="protein sequence ID" value="NDV35730.1"/>
    <property type="molecule type" value="Transcribed_RNA"/>
</dbReference>
<organism evidence="4">
    <name type="scientific">Arcella intermedia</name>
    <dbReference type="NCBI Taxonomy" id="1963864"/>
    <lineage>
        <taxon>Eukaryota</taxon>
        <taxon>Amoebozoa</taxon>
        <taxon>Tubulinea</taxon>
        <taxon>Elardia</taxon>
        <taxon>Arcellinida</taxon>
        <taxon>Sphaerothecina</taxon>
        <taxon>Arcellidae</taxon>
        <taxon>Arcella</taxon>
    </lineage>
</organism>
<dbReference type="AlphaFoldDB" id="A0A6B2LFU9"/>
<evidence type="ECO:0000313" key="4">
    <source>
        <dbReference type="EMBL" id="NDV35730.1"/>
    </source>
</evidence>
<dbReference type="InterPro" id="IPR001841">
    <property type="entry name" value="Znf_RING"/>
</dbReference>
<keyword evidence="2" id="KW-0472">Membrane</keyword>
<dbReference type="Pfam" id="PF13639">
    <property type="entry name" value="zf-RING_2"/>
    <property type="match status" value="1"/>
</dbReference>
<keyword evidence="2" id="KW-1133">Transmembrane helix</keyword>
<dbReference type="GO" id="GO:0008270">
    <property type="term" value="F:zinc ion binding"/>
    <property type="evidence" value="ECO:0007669"/>
    <property type="project" value="UniProtKB-KW"/>
</dbReference>
<dbReference type="Gene3D" id="3.30.40.10">
    <property type="entry name" value="Zinc/RING finger domain, C3HC4 (zinc finger)"/>
    <property type="match status" value="1"/>
</dbReference>
<evidence type="ECO:0000259" key="3">
    <source>
        <dbReference type="PROSITE" id="PS50089"/>
    </source>
</evidence>
<dbReference type="SUPFAM" id="SSF57850">
    <property type="entry name" value="RING/U-box"/>
    <property type="match status" value="1"/>
</dbReference>
<evidence type="ECO:0000256" key="1">
    <source>
        <dbReference type="PROSITE-ProRule" id="PRU00175"/>
    </source>
</evidence>
<keyword evidence="1" id="KW-0862">Zinc</keyword>
<feature type="transmembrane region" description="Helical" evidence="2">
    <location>
        <begin position="109"/>
        <end position="142"/>
    </location>
</feature>
<dbReference type="PROSITE" id="PS50089">
    <property type="entry name" value="ZF_RING_2"/>
    <property type="match status" value="1"/>
</dbReference>
<accession>A0A6B2LFU9</accession>
<keyword evidence="1" id="KW-0479">Metal-binding</keyword>
<dbReference type="PANTHER" id="PTHR46225">
    <property type="entry name" value="C3H4 TYPE ZINC FINGER PROTEIN"/>
    <property type="match status" value="1"/>
</dbReference>
<feature type="transmembrane region" description="Helical" evidence="2">
    <location>
        <begin position="29"/>
        <end position="52"/>
    </location>
</feature>
<evidence type="ECO:0000256" key="2">
    <source>
        <dbReference type="SAM" id="Phobius"/>
    </source>
</evidence>
<feature type="domain" description="RING-type" evidence="3">
    <location>
        <begin position="182"/>
        <end position="226"/>
    </location>
</feature>
<reference evidence="4" key="1">
    <citation type="journal article" date="2020" name="J. Eukaryot. Microbiol.">
        <title>De novo Sequencing, Assembly and Annotation of the Transcriptome for the Free-Living Testate Amoeba Arcella intermedia.</title>
        <authorList>
            <person name="Ribeiro G.M."/>
            <person name="Porfirio-Sousa A.L."/>
            <person name="Maurer-Alcala X.X."/>
            <person name="Katz L.A."/>
            <person name="Lahr D.J.G."/>
        </authorList>
    </citation>
    <scope>NUCLEOTIDE SEQUENCE</scope>
</reference>
<keyword evidence="2" id="KW-0812">Transmembrane</keyword>
<keyword evidence="1" id="KW-0863">Zinc-finger</keyword>
<feature type="transmembrane region" description="Helical" evidence="2">
    <location>
        <begin position="73"/>
        <end position="97"/>
    </location>
</feature>
<sequence>MFSIYFFGVSSSISVILVIEKNSRCDQPLYLWAIMQLAILVASWIVRVWNSLNQYNGINMDNASIWLRLQSRIALFLQRLMNMFWCVWFLIGMVWTFKSETCHETSPPLYILSLTLIIINLFLIGICVLCCLCAFLCFGFIYMINPSALDQNANRGASKQHIQKLETKVFQKGLFEEEDAKCAICLSNYEVGEDIKFLPCTPKNHHYHTPCVDEWLQINKNCPFCKRPIDLNEPETQQPEGPDNV</sequence>
<dbReference type="InterPro" id="IPR013083">
    <property type="entry name" value="Znf_RING/FYVE/PHD"/>
</dbReference>
<dbReference type="PANTHER" id="PTHR46225:SF19">
    <property type="entry name" value="RING-TYPE DOMAIN-CONTAINING PROTEIN"/>
    <property type="match status" value="1"/>
</dbReference>
<name>A0A6B2LFU9_9EUKA</name>